<sequence>MTFLRLFINTPEIFAKIIDTHIVSLKVLAHIASTHRSCHHAPEIRARYGILKKANFVCEATEVLDDYVGANARPSALFESDPDRAEIFLAAACINPTRYGDALQYASQGLKNDHEIVLAAVILYPLHMHHPKFFVTENLFLKLSHEIEVRLSDF</sequence>
<protein>
    <recommendedName>
        <fullName evidence="1">DUF4116 domain-containing protein</fullName>
    </recommendedName>
</protein>
<gene>
    <name evidence="2" type="ORF">ALAG00032_LOCUS6343</name>
</gene>
<dbReference type="AlphaFoldDB" id="A0A7S3NK61"/>
<feature type="domain" description="DUF4116" evidence="1">
    <location>
        <begin position="98"/>
        <end position="125"/>
    </location>
</feature>
<dbReference type="EMBL" id="HBIJ01009008">
    <property type="protein sequence ID" value="CAE0365599.1"/>
    <property type="molecule type" value="Transcribed_RNA"/>
</dbReference>
<organism evidence="2">
    <name type="scientific">Aureoumbra lagunensis</name>
    <dbReference type="NCBI Taxonomy" id="44058"/>
    <lineage>
        <taxon>Eukaryota</taxon>
        <taxon>Sar</taxon>
        <taxon>Stramenopiles</taxon>
        <taxon>Ochrophyta</taxon>
        <taxon>Pelagophyceae</taxon>
        <taxon>Pelagomonadales</taxon>
        <taxon>Aureoumbra</taxon>
    </lineage>
</organism>
<proteinExistence type="predicted"/>
<evidence type="ECO:0000259" key="1">
    <source>
        <dbReference type="Pfam" id="PF13475"/>
    </source>
</evidence>
<reference evidence="2" key="1">
    <citation type="submission" date="2021-01" db="EMBL/GenBank/DDBJ databases">
        <authorList>
            <person name="Corre E."/>
            <person name="Pelletier E."/>
            <person name="Niang G."/>
            <person name="Scheremetjew M."/>
            <person name="Finn R."/>
            <person name="Kale V."/>
            <person name="Holt S."/>
            <person name="Cochrane G."/>
            <person name="Meng A."/>
            <person name="Brown T."/>
            <person name="Cohen L."/>
        </authorList>
    </citation>
    <scope>NUCLEOTIDE SEQUENCE</scope>
    <source>
        <strain evidence="2">CCMP1510</strain>
    </source>
</reference>
<evidence type="ECO:0000313" key="2">
    <source>
        <dbReference type="EMBL" id="CAE0365599.1"/>
    </source>
</evidence>
<name>A0A7S3NK61_9STRA</name>
<dbReference type="InterPro" id="IPR025197">
    <property type="entry name" value="DUF4116"/>
</dbReference>
<accession>A0A7S3NK61</accession>
<dbReference type="Pfam" id="PF13475">
    <property type="entry name" value="DUF4116"/>
    <property type="match status" value="1"/>
</dbReference>